<dbReference type="RefSeq" id="WP_073154410.1">
    <property type="nucleotide sequence ID" value="NZ_FQVL01000004.1"/>
</dbReference>
<dbReference type="PANTHER" id="PTHR11358">
    <property type="entry name" value="ARGINASE/AGMATINASE"/>
    <property type="match status" value="1"/>
</dbReference>
<evidence type="ECO:0000313" key="7">
    <source>
        <dbReference type="Proteomes" id="UP000184476"/>
    </source>
</evidence>
<dbReference type="CDD" id="cd11593">
    <property type="entry name" value="Agmatinase-like_2"/>
    <property type="match status" value="1"/>
</dbReference>
<evidence type="ECO:0000256" key="5">
    <source>
        <dbReference type="RuleBase" id="RU003684"/>
    </source>
</evidence>
<dbReference type="NCBIfam" id="TIGR01230">
    <property type="entry name" value="agmatinase"/>
    <property type="match status" value="1"/>
</dbReference>
<dbReference type="Proteomes" id="UP000184476">
    <property type="component" value="Unassembled WGS sequence"/>
</dbReference>
<dbReference type="Pfam" id="PF00491">
    <property type="entry name" value="Arginase"/>
    <property type="match status" value="1"/>
</dbReference>
<reference evidence="6 7" key="1">
    <citation type="submission" date="2016-11" db="EMBL/GenBank/DDBJ databases">
        <authorList>
            <person name="Jaros S."/>
            <person name="Januszkiewicz K."/>
            <person name="Wedrychowicz H."/>
        </authorList>
    </citation>
    <scope>NUCLEOTIDE SEQUENCE [LARGE SCALE GENOMIC DNA]</scope>
    <source>
        <strain evidence="6 7">DSM 44666</strain>
    </source>
</reference>
<dbReference type="OrthoDB" id="9788689at2"/>
<dbReference type="InterPro" id="IPR020855">
    <property type="entry name" value="Ureohydrolase_Mn_BS"/>
</dbReference>
<feature type="binding site" evidence="4">
    <location>
        <position position="135"/>
    </location>
    <ligand>
        <name>Mn(2+)</name>
        <dbReference type="ChEBI" id="CHEBI:29035"/>
        <label>1</label>
    </ligand>
</feature>
<gene>
    <name evidence="6" type="ORF">SAMN05444392_1042</name>
</gene>
<feature type="binding site" evidence="4">
    <location>
        <position position="218"/>
    </location>
    <ligand>
        <name>Mn(2+)</name>
        <dbReference type="ChEBI" id="CHEBI:29035"/>
        <label>1</label>
    </ligand>
</feature>
<organism evidence="6 7">
    <name type="scientific">Seinonella peptonophila</name>
    <dbReference type="NCBI Taxonomy" id="112248"/>
    <lineage>
        <taxon>Bacteria</taxon>
        <taxon>Bacillati</taxon>
        <taxon>Bacillota</taxon>
        <taxon>Bacilli</taxon>
        <taxon>Bacillales</taxon>
        <taxon>Thermoactinomycetaceae</taxon>
        <taxon>Seinonella</taxon>
    </lineage>
</organism>
<dbReference type="InterPro" id="IPR006035">
    <property type="entry name" value="Ureohydrolase"/>
</dbReference>
<dbReference type="GO" id="GO:0033389">
    <property type="term" value="P:putrescine biosynthetic process from arginine, via agmatine"/>
    <property type="evidence" value="ECO:0007669"/>
    <property type="project" value="TreeGrafter"/>
</dbReference>
<evidence type="ECO:0000256" key="4">
    <source>
        <dbReference type="PIRSR" id="PIRSR036979-1"/>
    </source>
</evidence>
<dbReference type="PROSITE" id="PS01053">
    <property type="entry name" value="ARGINASE_1"/>
    <property type="match status" value="1"/>
</dbReference>
<dbReference type="GO" id="GO:0046872">
    <property type="term" value="F:metal ion binding"/>
    <property type="evidence" value="ECO:0007669"/>
    <property type="project" value="UniProtKB-KW"/>
</dbReference>
<evidence type="ECO:0000256" key="1">
    <source>
        <dbReference type="ARBA" id="ARBA00009227"/>
    </source>
</evidence>
<dbReference type="PANTHER" id="PTHR11358:SF26">
    <property type="entry name" value="GUANIDINO ACID HYDROLASE, MITOCHONDRIAL"/>
    <property type="match status" value="1"/>
</dbReference>
<evidence type="ECO:0000256" key="3">
    <source>
        <dbReference type="ARBA" id="ARBA00022801"/>
    </source>
</evidence>
<accession>A0A1M4WX78</accession>
<keyword evidence="7" id="KW-1185">Reference proteome</keyword>
<proteinExistence type="inferred from homology"/>
<evidence type="ECO:0000313" key="6">
    <source>
        <dbReference type="EMBL" id="SHE85572.1"/>
    </source>
</evidence>
<dbReference type="AlphaFoldDB" id="A0A1M4WX78"/>
<dbReference type="STRING" id="112248.SAMN05444392_1042"/>
<dbReference type="PROSITE" id="PS51409">
    <property type="entry name" value="ARGINASE_2"/>
    <property type="match status" value="1"/>
</dbReference>
<keyword evidence="4" id="KW-0464">Manganese</keyword>
<dbReference type="SUPFAM" id="SSF52768">
    <property type="entry name" value="Arginase/deacetylase"/>
    <property type="match status" value="1"/>
</dbReference>
<dbReference type="EMBL" id="FQVL01000004">
    <property type="protein sequence ID" value="SHE85572.1"/>
    <property type="molecule type" value="Genomic_DNA"/>
</dbReference>
<feature type="binding site" evidence="4">
    <location>
        <position position="139"/>
    </location>
    <ligand>
        <name>Mn(2+)</name>
        <dbReference type="ChEBI" id="CHEBI:29035"/>
        <label>1</label>
    </ligand>
</feature>
<name>A0A1M4WX78_9BACL</name>
<dbReference type="GO" id="GO:0008783">
    <property type="term" value="F:agmatinase activity"/>
    <property type="evidence" value="ECO:0007669"/>
    <property type="project" value="TreeGrafter"/>
</dbReference>
<evidence type="ECO:0000256" key="2">
    <source>
        <dbReference type="ARBA" id="ARBA00022723"/>
    </source>
</evidence>
<comment type="similarity">
    <text evidence="1">Belongs to the arginase family. Agmatinase subfamily.</text>
</comment>
<dbReference type="PIRSF" id="PIRSF036979">
    <property type="entry name" value="Arginase"/>
    <property type="match status" value="1"/>
</dbReference>
<feature type="binding site" evidence="4">
    <location>
        <position position="112"/>
    </location>
    <ligand>
        <name>Mn(2+)</name>
        <dbReference type="ChEBI" id="CHEBI:29035"/>
        <label>1</label>
    </ligand>
</feature>
<feature type="binding site" evidence="4">
    <location>
        <position position="216"/>
    </location>
    <ligand>
        <name>Mn(2+)</name>
        <dbReference type="ChEBI" id="CHEBI:29035"/>
        <label>1</label>
    </ligand>
</feature>
<keyword evidence="2 4" id="KW-0479">Metal-binding</keyword>
<comment type="cofactor">
    <cofactor evidence="4">
        <name>Mn(2+)</name>
        <dbReference type="ChEBI" id="CHEBI:29035"/>
    </cofactor>
    <text evidence="4">Binds 2 manganese ions per subunit.</text>
</comment>
<dbReference type="Gene3D" id="3.40.800.10">
    <property type="entry name" value="Ureohydrolase domain"/>
    <property type="match status" value="1"/>
</dbReference>
<sequence length="290" mass="32527">MRFDEAYSGNVFIGSSHDFTTSRVVLYGMPMDWTASFRPGSRLGPARIREASLVHEEYSHYLRRDLSEIQYFDAGDIPLAFGNPQRSLEQISVFVQQLLSYEKIPFGIGGEHLVTWPIVKEIYTKYPDLVVLHFDAHADLREDYEGEVYSHATPMRKIAERIGGENLYQFGIRSMTREEATYAEEAGIHFYPFAVIEPLKQIIPTIKDRPVYVSIDIDVLDPAFAPGTGTPDSGGITSQEMFTVIHTLAAAELQIVGADLVEVAPAYDPTEQTVVLAGKMIREMLLGLFV</sequence>
<protein>
    <submittedName>
        <fullName evidence="6">Agmatinase</fullName>
    </submittedName>
</protein>
<keyword evidence="3 5" id="KW-0378">Hydrolase</keyword>
<dbReference type="InterPro" id="IPR023696">
    <property type="entry name" value="Ureohydrolase_dom_sf"/>
</dbReference>
<feature type="binding site" evidence="4">
    <location>
        <position position="137"/>
    </location>
    <ligand>
        <name>Mn(2+)</name>
        <dbReference type="ChEBI" id="CHEBI:29035"/>
        <label>1</label>
    </ligand>
</feature>
<dbReference type="InterPro" id="IPR005925">
    <property type="entry name" value="Agmatinase-rel"/>
</dbReference>